<organism evidence="1">
    <name type="scientific">Zea mays</name>
    <name type="common">Maize</name>
    <dbReference type="NCBI Taxonomy" id="4577"/>
    <lineage>
        <taxon>Eukaryota</taxon>
        <taxon>Viridiplantae</taxon>
        <taxon>Streptophyta</taxon>
        <taxon>Embryophyta</taxon>
        <taxon>Tracheophyta</taxon>
        <taxon>Spermatophyta</taxon>
        <taxon>Magnoliopsida</taxon>
        <taxon>Liliopsida</taxon>
        <taxon>Poales</taxon>
        <taxon>Poaceae</taxon>
        <taxon>PACMAD clade</taxon>
        <taxon>Panicoideae</taxon>
        <taxon>Andropogonodae</taxon>
        <taxon>Andropogoneae</taxon>
        <taxon>Tripsacinae</taxon>
        <taxon>Zea</taxon>
    </lineage>
</organism>
<dbReference type="AlphaFoldDB" id="A0A1D6KVA4"/>
<proteinExistence type="predicted"/>
<sequence length="85" mass="8559">APANAVSSSQRLPRSAAAPSSALSLITRVRHAGDGGGAQALSDGAQALALSDGVNGFPSRLSPVASLPRLRSSAHRPLILPLLVR</sequence>
<feature type="non-terminal residue" evidence="1">
    <location>
        <position position="1"/>
    </location>
</feature>
<gene>
    <name evidence="1" type="ORF">ZEAMMB73_Zm00001d032970</name>
</gene>
<dbReference type="EMBL" id="CM007647">
    <property type="protein sequence ID" value="ONM06468.1"/>
    <property type="molecule type" value="Genomic_DNA"/>
</dbReference>
<reference evidence="1" key="1">
    <citation type="submission" date="2015-12" db="EMBL/GenBank/DDBJ databases">
        <title>Update maize B73 reference genome by single molecule sequencing technologies.</title>
        <authorList>
            <consortium name="Maize Genome Sequencing Project"/>
            <person name="Ware D."/>
        </authorList>
    </citation>
    <scope>NUCLEOTIDE SEQUENCE [LARGE SCALE GENOMIC DNA]</scope>
    <source>
        <tissue evidence="1">Seedling</tissue>
    </source>
</reference>
<accession>A0A1D6KVA4</accession>
<protein>
    <submittedName>
        <fullName evidence="1">Uncharacterized protein</fullName>
    </submittedName>
</protein>
<evidence type="ECO:0000313" key="1">
    <source>
        <dbReference type="EMBL" id="ONM06468.1"/>
    </source>
</evidence>
<name>A0A1D6KVA4_MAIZE</name>